<evidence type="ECO:0000259" key="2">
    <source>
        <dbReference type="Pfam" id="PF01855"/>
    </source>
</evidence>
<dbReference type="GO" id="GO:0016491">
    <property type="term" value="F:oxidoreductase activity"/>
    <property type="evidence" value="ECO:0007669"/>
    <property type="project" value="UniProtKB-KW"/>
</dbReference>
<dbReference type="InterPro" id="IPR009014">
    <property type="entry name" value="Transketo_C/PFOR_II"/>
</dbReference>
<dbReference type="Proteomes" id="UP001198163">
    <property type="component" value="Unassembled WGS sequence"/>
</dbReference>
<dbReference type="InterPro" id="IPR033412">
    <property type="entry name" value="PFOR_II"/>
</dbReference>
<organism evidence="4 5">
    <name type="scientific">Teretinema zuelzerae</name>
    <dbReference type="NCBI Taxonomy" id="156"/>
    <lineage>
        <taxon>Bacteria</taxon>
        <taxon>Pseudomonadati</taxon>
        <taxon>Spirochaetota</taxon>
        <taxon>Spirochaetia</taxon>
        <taxon>Spirochaetales</taxon>
        <taxon>Treponemataceae</taxon>
        <taxon>Teretinema</taxon>
    </lineage>
</organism>
<dbReference type="PANTHER" id="PTHR43088:SF1">
    <property type="entry name" value="SUBUNIT OF PYRUVATE:FLAVODOXIN OXIDOREDUCTASE"/>
    <property type="match status" value="1"/>
</dbReference>
<comment type="caution">
    <text evidence="4">The sequence shown here is derived from an EMBL/GenBank/DDBJ whole genome shotgun (WGS) entry which is preliminary data.</text>
</comment>
<dbReference type="Gene3D" id="3.40.50.970">
    <property type="match status" value="1"/>
</dbReference>
<dbReference type="EMBL" id="JAINWA010000003">
    <property type="protein sequence ID" value="MCD1655113.1"/>
    <property type="molecule type" value="Genomic_DNA"/>
</dbReference>
<evidence type="ECO:0000313" key="4">
    <source>
        <dbReference type="EMBL" id="MCD1655113.1"/>
    </source>
</evidence>
<gene>
    <name evidence="4" type="primary">vorB</name>
    <name evidence="4" type="ORF">K7J14_10420</name>
</gene>
<feature type="domain" description="Pyruvate:ferredoxin oxidoreductase core" evidence="3">
    <location>
        <begin position="253"/>
        <end position="346"/>
    </location>
</feature>
<evidence type="ECO:0000259" key="3">
    <source>
        <dbReference type="Pfam" id="PF17147"/>
    </source>
</evidence>
<dbReference type="Pfam" id="PF01855">
    <property type="entry name" value="POR_N"/>
    <property type="match status" value="1"/>
</dbReference>
<dbReference type="SUPFAM" id="SSF52518">
    <property type="entry name" value="Thiamin diphosphate-binding fold (THDP-binding)"/>
    <property type="match status" value="1"/>
</dbReference>
<dbReference type="PANTHER" id="PTHR43088">
    <property type="entry name" value="SUBUNIT OF PYRUVATE:FLAVODOXIN OXIDOREDUCTASE-RELATED"/>
    <property type="match status" value="1"/>
</dbReference>
<proteinExistence type="predicted"/>
<dbReference type="InterPro" id="IPR029061">
    <property type="entry name" value="THDP-binding"/>
</dbReference>
<keyword evidence="1" id="KW-0560">Oxidoreductase</keyword>
<accession>A0AAE3EJW0</accession>
<protein>
    <submittedName>
        <fullName evidence="4">3-methyl-2-oxobutanoate dehydrogenase subunit VorB</fullName>
    </submittedName>
</protein>
<evidence type="ECO:0000313" key="5">
    <source>
        <dbReference type="Proteomes" id="UP001198163"/>
    </source>
</evidence>
<evidence type="ECO:0000256" key="1">
    <source>
        <dbReference type="ARBA" id="ARBA00023002"/>
    </source>
</evidence>
<dbReference type="InterPro" id="IPR002880">
    <property type="entry name" value="Pyrv_Fd/Flavodoxin_OxRdtase_N"/>
</dbReference>
<name>A0AAE3EJW0_9SPIR</name>
<dbReference type="AlphaFoldDB" id="A0AAE3EJW0"/>
<dbReference type="SUPFAM" id="SSF52922">
    <property type="entry name" value="TK C-terminal domain-like"/>
    <property type="match status" value="1"/>
</dbReference>
<sequence length="359" mass="38895">MKTTENQRTLMKGNEAIAEAAIRAGCQAYFGYPITPQNELIAYMAEAMPRLGRIFIQAESEVSAINMVYGAAAAGARSMTSSSSPGISLKQEGISYAAGADIPLVYVNIVRGGPGLGSIAPAQSDYFQSTRGGGHGDYRVIVLAPSSVQECADLTVLAFDLSEKWRMPVLILGDGVIGQMMEAITLPESRTPSRIGASWAVGNMGSDSRPARHITSINLVPEELEALVFDRFKRYERVEAEETRADEYQCADAELVIVAYGTSARVSRAAVERAREEGLRVGLFRPVTLWPFPSARLLSLAERGTPLLSVEMSMGQMREDIRLAVSGKVPVHLLAHTGGMVPTEDEVLGRIRSLMEENR</sequence>
<dbReference type="Gene3D" id="3.40.50.920">
    <property type="match status" value="1"/>
</dbReference>
<feature type="domain" description="Pyruvate flavodoxin/ferredoxin oxidoreductase pyrimidine binding" evidence="2">
    <location>
        <begin position="19"/>
        <end position="190"/>
    </location>
</feature>
<dbReference type="CDD" id="cd07034">
    <property type="entry name" value="TPP_PYR_PFOR_IOR-alpha_like"/>
    <property type="match status" value="1"/>
</dbReference>
<keyword evidence="5" id="KW-1185">Reference proteome</keyword>
<dbReference type="NCBIfam" id="NF005507">
    <property type="entry name" value="PRK07119.1"/>
    <property type="match status" value="1"/>
</dbReference>
<dbReference type="RefSeq" id="WP_230755925.1">
    <property type="nucleotide sequence ID" value="NZ_JAINWA010000003.1"/>
</dbReference>
<dbReference type="InterPro" id="IPR052368">
    <property type="entry name" value="2-oxoacid_oxidoreductase"/>
</dbReference>
<reference evidence="4" key="1">
    <citation type="submission" date="2021-08" db="EMBL/GenBank/DDBJ databases">
        <title>Comparative analyses of Brucepasteria parasyntrophica and Teretinema zuelzerae.</title>
        <authorList>
            <person name="Song Y."/>
            <person name="Brune A."/>
        </authorList>
    </citation>
    <scope>NUCLEOTIDE SEQUENCE</scope>
    <source>
        <strain evidence="4">DSM 1903</strain>
    </source>
</reference>
<dbReference type="Pfam" id="PF17147">
    <property type="entry name" value="PFOR_II"/>
    <property type="match status" value="1"/>
</dbReference>